<gene>
    <name evidence="2" type="primary">Gm6999</name>
</gene>
<dbReference type="AGR" id="MGI:3647443"/>
<protein>
    <submittedName>
        <fullName evidence="1">Uncharacterized protein</fullName>
    </submittedName>
</protein>
<dbReference type="MGI" id="MGI:3647443">
    <property type="gene designation" value="Gm6999"/>
</dbReference>
<reference evidence="1" key="6">
    <citation type="submission" date="2004-03" db="EMBL/GenBank/DDBJ databases">
        <authorList>
            <person name="Arakawa T."/>
            <person name="Carninci P."/>
            <person name="Fukuda S."/>
            <person name="Hashizume W."/>
            <person name="Hayashida K."/>
            <person name="Hori F."/>
            <person name="Iida J."/>
            <person name="Imamura K."/>
            <person name="Imotani K."/>
            <person name="Itoh M."/>
            <person name="Kanagawa S."/>
            <person name="Kawai J."/>
            <person name="Kojima M."/>
            <person name="Konno H."/>
            <person name="Murata M."/>
            <person name="Nakamura M."/>
            <person name="Ninomiya N."/>
            <person name="Nishiyori H."/>
            <person name="Nomura K."/>
            <person name="Ohno M."/>
            <person name="Sakazume N."/>
            <person name="Sano H."/>
            <person name="Sasaki D."/>
            <person name="Shibata K."/>
            <person name="Shiraki T."/>
            <person name="Tagami M."/>
            <person name="Tagami Y."/>
            <person name="Waki K."/>
            <person name="Watahiki A."/>
            <person name="Muramatsu M."/>
            <person name="Hayashizaki Y."/>
        </authorList>
    </citation>
    <scope>NUCLEOTIDE SEQUENCE</scope>
    <source>
        <strain evidence="1">C57BL/6J</strain>
        <tissue evidence="1">In vitro fertilized eggs</tissue>
    </source>
</reference>
<reference evidence="1" key="8">
    <citation type="journal article" date="2005" name="Science">
        <title>Antisense Transcription in the Mammalian Transcriptome.</title>
        <authorList>
            <consortium name="RIKEN Genome Exploration Research Group and Genome Science Group (Genome Network Project Core Group) and the FANTOM Consortium"/>
        </authorList>
    </citation>
    <scope>NUCLEOTIDE SEQUENCE</scope>
    <source>
        <strain evidence="1">C57BL/6J</strain>
        <tissue evidence="1">In vitro fertilized eggs</tissue>
    </source>
</reference>
<dbReference type="EMBL" id="AK135767">
    <property type="protein sequence ID" value="BAE22648.1"/>
    <property type="molecule type" value="mRNA"/>
</dbReference>
<reference evidence="1" key="4">
    <citation type="journal article" date="2001" name="Nature">
        <title>Functional annotation of a full-length mouse cDNA collection.</title>
        <authorList>
            <consortium name="The RIKEN Genome Exploration Research Group Phase II Team and the FANTOM Consortium"/>
        </authorList>
    </citation>
    <scope>NUCLEOTIDE SEQUENCE</scope>
    <source>
        <strain evidence="1">C57BL/6J</strain>
        <tissue evidence="1">In vitro fertilized eggs</tissue>
    </source>
</reference>
<name>Q3UXB5_MOUSE</name>
<dbReference type="AlphaFoldDB" id="Q3UXB5"/>
<reference evidence="1" key="2">
    <citation type="journal article" date="2000" name="Genome Res.">
        <title>Normalization and subtraction of cap-trapper-selected cDNAs to prepare full-length cDNA libraries for rapid discovery of new genes.</title>
        <authorList>
            <person name="Carninci P."/>
            <person name="Shibata Y."/>
            <person name="Hayatsu N."/>
            <person name="Sugahara Y."/>
            <person name="Shibata K."/>
            <person name="Itoh M."/>
            <person name="Konno H."/>
            <person name="Okazaki Y."/>
            <person name="Muramatsu M."/>
            <person name="Hayashizaki Y."/>
        </authorList>
    </citation>
    <scope>NUCLEOTIDE SEQUENCE</scope>
    <source>
        <strain evidence="1">C57BL/6J</strain>
        <tissue evidence="1">In vitro fertilized eggs</tissue>
    </source>
</reference>
<reference evidence="1" key="7">
    <citation type="journal article" date="2005" name="Science">
        <title>The Transcriptional Landscape of the Mammalian Genome.</title>
        <authorList>
            <consortium name="The FANTOM Consortium"/>
            <consortium name="Riken Genome Exploration Research Group and Genome Science Group (Genome Network Project Core Group)"/>
        </authorList>
    </citation>
    <scope>NUCLEOTIDE SEQUENCE</scope>
    <source>
        <strain evidence="1">C57BL/6J</strain>
        <tissue evidence="1">In vitro fertilized eggs</tissue>
    </source>
</reference>
<reference evidence="1" key="1">
    <citation type="journal article" date="1999" name="Methods Enzymol.">
        <title>High-efficiency full-length cDNA cloning.</title>
        <authorList>
            <person name="Carninci P."/>
            <person name="Hayashizaki Y."/>
        </authorList>
    </citation>
    <scope>NUCLEOTIDE SEQUENCE</scope>
    <source>
        <strain evidence="1">C57BL/6J</strain>
        <tissue evidence="1">In vitro fertilized eggs</tissue>
    </source>
</reference>
<reference evidence="1" key="3">
    <citation type="journal article" date="2000" name="Genome Res.">
        <title>RIKEN integrated sequence analysis (RISA) system--384-format sequencing pipeline with 384 multicapillary sequencer.</title>
        <authorList>
            <person name="Shibata K."/>
            <person name="Itoh M."/>
            <person name="Aizawa K."/>
            <person name="Nagaoka S."/>
            <person name="Sasaki N."/>
            <person name="Carninci P."/>
            <person name="Konno H."/>
            <person name="Akiyama J."/>
            <person name="Nishi K."/>
            <person name="Kitsunai T."/>
            <person name="Tashiro H."/>
            <person name="Itoh M."/>
            <person name="Sumi N."/>
            <person name="Ishii Y."/>
            <person name="Nakamura S."/>
            <person name="Hazama M."/>
            <person name="Nishine T."/>
            <person name="Harada A."/>
            <person name="Yamamoto R."/>
            <person name="Matsumoto H."/>
            <person name="Sakaguchi S."/>
            <person name="Ikegami T."/>
            <person name="Kashiwagi K."/>
            <person name="Fujiwake S."/>
            <person name="Inoue K."/>
            <person name="Togawa Y."/>
            <person name="Izawa M."/>
            <person name="Ohara E."/>
            <person name="Watahiki M."/>
            <person name="Yoneda Y."/>
            <person name="Ishikawa T."/>
            <person name="Ozawa K."/>
            <person name="Tanaka T."/>
            <person name="Matsuura S."/>
            <person name="Kawai J."/>
            <person name="Okazaki Y."/>
            <person name="Muramatsu M."/>
            <person name="Inoue Y."/>
            <person name="Kira A."/>
            <person name="Hayashizaki Y."/>
        </authorList>
    </citation>
    <scope>NUCLEOTIDE SEQUENCE</scope>
    <source>
        <strain evidence="1">C57BL/6J</strain>
        <tissue evidence="1">In vitro fertilized eggs</tissue>
    </source>
</reference>
<reference evidence="1" key="5">
    <citation type="journal article" date="2002" name="Nature">
        <title>Analysis of the mouse transcriptome based on functional annotation of 60,770 full-length cDNAs.</title>
        <authorList>
            <consortium name="The FANTOM Consortium and the RIKEN Genome Exploration Research Group Phase I and II Team"/>
        </authorList>
    </citation>
    <scope>NUCLEOTIDE SEQUENCE</scope>
    <source>
        <strain evidence="1">C57BL/6J</strain>
        <tissue evidence="1">In vitro fertilized eggs</tissue>
    </source>
</reference>
<accession>Q3UXB5</accession>
<evidence type="ECO:0000313" key="1">
    <source>
        <dbReference type="EMBL" id="BAE22648.1"/>
    </source>
</evidence>
<evidence type="ECO:0000313" key="2">
    <source>
        <dbReference type="MGI" id="MGI:3647443"/>
    </source>
</evidence>
<proteinExistence type="evidence at transcript level"/>
<sequence>MSARETLSAPDEFSDYWGNRGKGDNASIWRNQLYNTDCSRLEKPKIILKIFLNYQYTSQAMILNQYCWCAGIADMCHYIQHSTWVLGIELGSSDLHGCYDAITMCLS</sequence>
<organism evidence="1">
    <name type="scientific">Mus musculus</name>
    <name type="common">Mouse</name>
    <dbReference type="NCBI Taxonomy" id="10090"/>
    <lineage>
        <taxon>Eukaryota</taxon>
        <taxon>Metazoa</taxon>
        <taxon>Chordata</taxon>
        <taxon>Craniata</taxon>
        <taxon>Vertebrata</taxon>
        <taxon>Euteleostomi</taxon>
        <taxon>Mammalia</taxon>
        <taxon>Eutheria</taxon>
        <taxon>Euarchontoglires</taxon>
        <taxon>Glires</taxon>
        <taxon>Rodentia</taxon>
        <taxon>Myomorpha</taxon>
        <taxon>Muroidea</taxon>
        <taxon>Muridae</taxon>
        <taxon>Murinae</taxon>
        <taxon>Mus</taxon>
        <taxon>Mus</taxon>
    </lineage>
</organism>